<accession>A0AAW0A308</accession>
<dbReference type="SUPFAM" id="SSF56112">
    <property type="entry name" value="Protein kinase-like (PK-like)"/>
    <property type="match status" value="1"/>
</dbReference>
<keyword evidence="2" id="KW-1185">Reference proteome</keyword>
<protein>
    <recommendedName>
        <fullName evidence="3">Aminoglycoside phosphotransferase domain-containing protein</fullName>
    </recommendedName>
</protein>
<evidence type="ECO:0008006" key="3">
    <source>
        <dbReference type="Google" id="ProtNLM"/>
    </source>
</evidence>
<evidence type="ECO:0000313" key="1">
    <source>
        <dbReference type="EMBL" id="KAK7000453.1"/>
    </source>
</evidence>
<proteinExistence type="predicted"/>
<feature type="non-terminal residue" evidence="1">
    <location>
        <position position="1"/>
    </location>
</feature>
<organism evidence="1 2">
    <name type="scientific">Favolaschia claudopus</name>
    <dbReference type="NCBI Taxonomy" id="2862362"/>
    <lineage>
        <taxon>Eukaryota</taxon>
        <taxon>Fungi</taxon>
        <taxon>Dikarya</taxon>
        <taxon>Basidiomycota</taxon>
        <taxon>Agaricomycotina</taxon>
        <taxon>Agaricomycetes</taxon>
        <taxon>Agaricomycetidae</taxon>
        <taxon>Agaricales</taxon>
        <taxon>Marasmiineae</taxon>
        <taxon>Mycenaceae</taxon>
        <taxon>Favolaschia</taxon>
    </lineage>
</organism>
<dbReference type="GO" id="GO:0005739">
    <property type="term" value="C:mitochondrion"/>
    <property type="evidence" value="ECO:0007669"/>
    <property type="project" value="TreeGrafter"/>
</dbReference>
<name>A0AAW0A308_9AGAR</name>
<dbReference type="PANTHER" id="PTHR36091:SF2">
    <property type="entry name" value="AMINOGLYCOSIDE PHOSPHOTRANSFERASE DOMAIN-CONTAINING PROTEIN"/>
    <property type="match status" value="1"/>
</dbReference>
<dbReference type="AlphaFoldDB" id="A0AAW0A308"/>
<dbReference type="InterPro" id="IPR051035">
    <property type="entry name" value="Mito_inheritance_9"/>
</dbReference>
<sequence>SARVSANEAYHLSQRRRVFDVSGLFEISAKATNCKTEQITGFRKFGEGGLNRLFLVTLGTGFQLIAHIPYPLLIPKGYAIASEVATMDLLRSRGVPTPKVYAYSLCMNSWHGSHSSYILMEYVQGTDLGQIWSGFERDEIKSLITLSLMDQLVKFELIMMSISFPAGDTRDLIELSGQRGIPLRLSA</sequence>
<dbReference type="Gene3D" id="3.30.200.20">
    <property type="entry name" value="Phosphorylase Kinase, domain 1"/>
    <property type="match status" value="1"/>
</dbReference>
<dbReference type="EMBL" id="JAWWNJ010000089">
    <property type="protein sequence ID" value="KAK7000453.1"/>
    <property type="molecule type" value="Genomic_DNA"/>
</dbReference>
<dbReference type="PANTHER" id="PTHR36091">
    <property type="entry name" value="ALTERED INHERITANCE OF MITOCHONDRIA PROTEIN 9, MITOCHONDRIAL"/>
    <property type="match status" value="1"/>
</dbReference>
<comment type="caution">
    <text evidence="1">The sequence shown here is derived from an EMBL/GenBank/DDBJ whole genome shotgun (WGS) entry which is preliminary data.</text>
</comment>
<dbReference type="InterPro" id="IPR011009">
    <property type="entry name" value="Kinase-like_dom_sf"/>
</dbReference>
<evidence type="ECO:0000313" key="2">
    <source>
        <dbReference type="Proteomes" id="UP001362999"/>
    </source>
</evidence>
<reference evidence="1 2" key="1">
    <citation type="journal article" date="2024" name="J Genomics">
        <title>Draft genome sequencing and assembly of Favolaschia claudopus CIRM-BRFM 2984 isolated from oak limbs.</title>
        <authorList>
            <person name="Navarro D."/>
            <person name="Drula E."/>
            <person name="Chaduli D."/>
            <person name="Cazenave R."/>
            <person name="Ahrendt S."/>
            <person name="Wang J."/>
            <person name="Lipzen A."/>
            <person name="Daum C."/>
            <person name="Barry K."/>
            <person name="Grigoriev I.V."/>
            <person name="Favel A."/>
            <person name="Rosso M.N."/>
            <person name="Martin F."/>
        </authorList>
    </citation>
    <scope>NUCLEOTIDE SEQUENCE [LARGE SCALE GENOMIC DNA]</scope>
    <source>
        <strain evidence="1 2">CIRM-BRFM 2984</strain>
    </source>
</reference>
<gene>
    <name evidence="1" type="ORF">R3P38DRAFT_2561675</name>
</gene>
<dbReference type="Proteomes" id="UP001362999">
    <property type="component" value="Unassembled WGS sequence"/>
</dbReference>